<sequence>MTEDFDPPKEELTEVKCPVCGERLYFIQMMTSIAYEKQILIQTYFCKKCLFKKNEVTQIESGEPVRESLLIRNMDDLRVVVYRSPQARVVIPEIGAEIDPGEISDGEVTTVEGVVTRMWERMYSALLDFEGTENEEKAARKKMDMIEKWQIFPFTLVMEDESGMSRIQSSRATIEKIDVGSV</sequence>
<dbReference type="NCBIfam" id="TIGR00340">
    <property type="entry name" value="zpr1_rel"/>
    <property type="match status" value="1"/>
</dbReference>
<dbReference type="NCBIfam" id="TIGR00310">
    <property type="entry name" value="ZPR1_znf"/>
    <property type="match status" value="1"/>
</dbReference>
<dbReference type="InterPro" id="IPR042452">
    <property type="entry name" value="ZPR1_Znf1/2"/>
</dbReference>
<dbReference type="Pfam" id="PF03367">
    <property type="entry name" value="Zn_ribbon_ZPR1"/>
    <property type="match status" value="1"/>
</dbReference>
<keyword evidence="4" id="KW-0862">Zinc</keyword>
<proteinExistence type="inferred from homology"/>
<dbReference type="AlphaFoldDB" id="A0A1N5S2B0"/>
<dbReference type="SMART" id="SM00709">
    <property type="entry name" value="Zpr1"/>
    <property type="match status" value="1"/>
</dbReference>
<reference evidence="6 7" key="1">
    <citation type="submission" date="2016-04" db="EMBL/GenBank/DDBJ databases">
        <authorList>
            <person name="Evans L.H."/>
            <person name="Alamgir A."/>
            <person name="Owens N."/>
            <person name="Weber N.D."/>
            <person name="Virtaneva K."/>
            <person name="Barbian K."/>
            <person name="Babar A."/>
            <person name="Rosenke K."/>
        </authorList>
    </citation>
    <scope>NUCLEOTIDE SEQUENCE [LARGE SCALE GENOMIC DNA]</scope>
    <source>
        <strain evidence="7">S5(T) (JCM 30642 \VKM B-2941)</strain>
    </source>
</reference>
<gene>
    <name evidence="6" type="ORF">CSP5_0047</name>
</gene>
<evidence type="ECO:0000256" key="3">
    <source>
        <dbReference type="ARBA" id="ARBA00022771"/>
    </source>
</evidence>
<organism evidence="6 7">
    <name type="scientific">Cuniculiplasma divulgatum</name>
    <dbReference type="NCBI Taxonomy" id="1673428"/>
    <lineage>
        <taxon>Archaea</taxon>
        <taxon>Methanobacteriati</taxon>
        <taxon>Thermoplasmatota</taxon>
        <taxon>Thermoplasmata</taxon>
        <taxon>Thermoplasmatales</taxon>
        <taxon>Cuniculiplasmataceae</taxon>
        <taxon>Cuniculiplasma</taxon>
    </lineage>
</organism>
<dbReference type="InterPro" id="IPR056180">
    <property type="entry name" value="ZPR1_jr_dom"/>
</dbReference>
<dbReference type="RefSeq" id="WP_021789573.1">
    <property type="nucleotide sequence ID" value="NZ_LT671858.1"/>
</dbReference>
<evidence type="ECO:0000256" key="2">
    <source>
        <dbReference type="ARBA" id="ARBA00022723"/>
    </source>
</evidence>
<dbReference type="Proteomes" id="UP000195607">
    <property type="component" value="Chromosome I"/>
</dbReference>
<dbReference type="InterPro" id="IPR040141">
    <property type="entry name" value="ZPR1"/>
</dbReference>
<feature type="domain" description="Zinc finger ZPR1-type" evidence="5">
    <location>
        <begin position="15"/>
        <end position="169"/>
    </location>
</feature>
<evidence type="ECO:0000259" key="5">
    <source>
        <dbReference type="SMART" id="SM00709"/>
    </source>
</evidence>
<dbReference type="PANTHER" id="PTHR10876:SF0">
    <property type="entry name" value="ZINC FINGER PROTEIN ZPR1"/>
    <property type="match status" value="1"/>
</dbReference>
<dbReference type="GeneID" id="41587369"/>
<dbReference type="Gene3D" id="2.60.120.1040">
    <property type="entry name" value="ZPR1, A/B domain"/>
    <property type="match status" value="1"/>
</dbReference>
<dbReference type="Pfam" id="PF22794">
    <property type="entry name" value="jr-ZPR1"/>
    <property type="match status" value="1"/>
</dbReference>
<keyword evidence="2" id="KW-0479">Metal-binding</keyword>
<dbReference type="InterPro" id="IPR004457">
    <property type="entry name" value="Znf_ZPR1"/>
</dbReference>
<comment type="similarity">
    <text evidence="1">Belongs to the ZPR1 family.</text>
</comment>
<evidence type="ECO:0000313" key="7">
    <source>
        <dbReference type="Proteomes" id="UP000195607"/>
    </source>
</evidence>
<dbReference type="GO" id="GO:0008270">
    <property type="term" value="F:zinc ion binding"/>
    <property type="evidence" value="ECO:0007669"/>
    <property type="project" value="UniProtKB-KW"/>
</dbReference>
<evidence type="ECO:0000256" key="4">
    <source>
        <dbReference type="ARBA" id="ARBA00022833"/>
    </source>
</evidence>
<protein>
    <submittedName>
        <fullName evidence="6">C4-type Zn-finger protein</fullName>
    </submittedName>
</protein>
<evidence type="ECO:0000313" key="6">
    <source>
        <dbReference type="EMBL" id="SIM30120.1"/>
    </source>
</evidence>
<dbReference type="EMBL" id="LT671858">
    <property type="protein sequence ID" value="SIM30120.1"/>
    <property type="molecule type" value="Genomic_DNA"/>
</dbReference>
<dbReference type="PANTHER" id="PTHR10876">
    <property type="entry name" value="ZINC FINGER PROTEIN ZPR1"/>
    <property type="match status" value="1"/>
</dbReference>
<accession>A0A1N5S2B0</accession>
<dbReference type="Gene3D" id="2.20.25.420">
    <property type="entry name" value="ZPR1, zinc finger domain"/>
    <property type="match status" value="1"/>
</dbReference>
<dbReference type="InterPro" id="IPR004470">
    <property type="entry name" value="ZPR1-like_arc"/>
</dbReference>
<dbReference type="InterPro" id="IPR042451">
    <property type="entry name" value="ZPR1_A/B_dom"/>
</dbReference>
<keyword evidence="3" id="KW-0863">Zinc-finger</keyword>
<name>A0A1N5S2B0_9ARCH</name>
<evidence type="ECO:0000256" key="1">
    <source>
        <dbReference type="ARBA" id="ARBA00008354"/>
    </source>
</evidence>